<dbReference type="Proteomes" id="UP000182836">
    <property type="component" value="Unassembled WGS sequence"/>
</dbReference>
<reference evidence="2 3" key="1">
    <citation type="submission" date="2016-10" db="EMBL/GenBank/DDBJ databases">
        <authorList>
            <person name="de Groot N.N."/>
        </authorList>
    </citation>
    <scope>NUCLEOTIDE SEQUENCE [LARGE SCALE GENOMIC DNA]</scope>
    <source>
        <strain evidence="2 3">DSM 2895</strain>
    </source>
</reference>
<proteinExistence type="predicted"/>
<dbReference type="AlphaFoldDB" id="A0A1G8WI18"/>
<feature type="transmembrane region" description="Helical" evidence="1">
    <location>
        <begin position="12"/>
        <end position="33"/>
    </location>
</feature>
<evidence type="ECO:0000313" key="2">
    <source>
        <dbReference type="EMBL" id="SDJ77757.1"/>
    </source>
</evidence>
<gene>
    <name evidence="2" type="ORF">SAMN04487909_12852</name>
</gene>
<accession>A0A1G8WI18</accession>
<organism evidence="2 3">
    <name type="scientific">Aneurinibacillus migulanus</name>
    <name type="common">Bacillus migulanus</name>
    <dbReference type="NCBI Taxonomy" id="47500"/>
    <lineage>
        <taxon>Bacteria</taxon>
        <taxon>Bacillati</taxon>
        <taxon>Bacillota</taxon>
        <taxon>Bacilli</taxon>
        <taxon>Bacillales</taxon>
        <taxon>Paenibacillaceae</taxon>
        <taxon>Aneurinibacillus group</taxon>
        <taxon>Aneurinibacillus</taxon>
    </lineage>
</organism>
<keyword evidence="1" id="KW-1133">Transmembrane helix</keyword>
<dbReference type="EMBL" id="FNED01000028">
    <property type="protein sequence ID" value="SDJ77757.1"/>
    <property type="molecule type" value="Genomic_DNA"/>
</dbReference>
<sequence length="60" mass="6353">MASKDLGIGGGRMSAFCILVSVYCCFVSLTGAGQDDFEIFAAAGSLTFVFFLLAIVFLFI</sequence>
<feature type="transmembrane region" description="Helical" evidence="1">
    <location>
        <begin position="39"/>
        <end position="59"/>
    </location>
</feature>
<evidence type="ECO:0000256" key="1">
    <source>
        <dbReference type="SAM" id="Phobius"/>
    </source>
</evidence>
<evidence type="ECO:0000313" key="3">
    <source>
        <dbReference type="Proteomes" id="UP000182836"/>
    </source>
</evidence>
<keyword evidence="1" id="KW-0472">Membrane</keyword>
<name>A0A1G8WI18_ANEMI</name>
<keyword evidence="1" id="KW-0812">Transmembrane</keyword>
<protein>
    <submittedName>
        <fullName evidence="2">Uncharacterized protein</fullName>
    </submittedName>
</protein>